<gene>
    <name evidence="1" type="ORF">SAMN05421852_11129</name>
</gene>
<name>A0A1I3RX24_9BACL</name>
<keyword evidence="2" id="KW-1185">Reference proteome</keyword>
<evidence type="ECO:0000313" key="2">
    <source>
        <dbReference type="Proteomes" id="UP000199545"/>
    </source>
</evidence>
<organism evidence="1 2">
    <name type="scientific">Thermoflavimicrobium dichotomicum</name>
    <dbReference type="NCBI Taxonomy" id="46223"/>
    <lineage>
        <taxon>Bacteria</taxon>
        <taxon>Bacillati</taxon>
        <taxon>Bacillota</taxon>
        <taxon>Bacilli</taxon>
        <taxon>Bacillales</taxon>
        <taxon>Thermoactinomycetaceae</taxon>
        <taxon>Thermoflavimicrobium</taxon>
    </lineage>
</organism>
<dbReference type="EMBL" id="FORR01000011">
    <property type="protein sequence ID" value="SFJ49861.1"/>
    <property type="molecule type" value="Genomic_DNA"/>
</dbReference>
<dbReference type="Proteomes" id="UP000199545">
    <property type="component" value="Unassembled WGS sequence"/>
</dbReference>
<protein>
    <submittedName>
        <fullName evidence="1">Uncharacterized protein</fullName>
    </submittedName>
</protein>
<reference evidence="1 2" key="1">
    <citation type="submission" date="2016-10" db="EMBL/GenBank/DDBJ databases">
        <authorList>
            <person name="de Groot N.N."/>
        </authorList>
    </citation>
    <scope>NUCLEOTIDE SEQUENCE [LARGE SCALE GENOMIC DNA]</scope>
    <source>
        <strain evidence="1 2">DSM 44778</strain>
    </source>
</reference>
<accession>A0A1I3RX24</accession>
<sequence length="67" mass="8037">MQRTSFWVQVLKSQMYQGILSDFDKMAKTRPEVHCKKRVLKGMGKWVYTRINKGFLVYAEFRVLHLL</sequence>
<evidence type="ECO:0000313" key="1">
    <source>
        <dbReference type="EMBL" id="SFJ49861.1"/>
    </source>
</evidence>
<proteinExistence type="predicted"/>
<dbReference type="AlphaFoldDB" id="A0A1I3RX24"/>